<reference evidence="2 3" key="1">
    <citation type="submission" date="2024-04" db="EMBL/GenBank/DDBJ databases">
        <title>Luteolibacter sp. isolated from soil.</title>
        <authorList>
            <person name="An J."/>
        </authorList>
    </citation>
    <scope>NUCLEOTIDE SEQUENCE [LARGE SCALE GENOMIC DNA]</scope>
    <source>
        <strain evidence="2 3">Y139</strain>
    </source>
</reference>
<sequence>MNEDPKSGIKQNKDTDCDDPRCDVLHDLSRTPRSEEAKLEQMEENPPNHEL</sequence>
<dbReference type="EMBL" id="JBBUKT010000005">
    <property type="protein sequence ID" value="MEK7951806.1"/>
    <property type="molecule type" value="Genomic_DNA"/>
</dbReference>
<gene>
    <name evidence="2" type="ORF">WKV53_14925</name>
</gene>
<proteinExistence type="predicted"/>
<evidence type="ECO:0000256" key="1">
    <source>
        <dbReference type="SAM" id="MobiDB-lite"/>
    </source>
</evidence>
<evidence type="ECO:0000313" key="2">
    <source>
        <dbReference type="EMBL" id="MEK7951806.1"/>
    </source>
</evidence>
<dbReference type="RefSeq" id="WP_341405563.1">
    <property type="nucleotide sequence ID" value="NZ_JBBUKT010000005.1"/>
</dbReference>
<protein>
    <submittedName>
        <fullName evidence="2">Uncharacterized protein</fullName>
    </submittedName>
</protein>
<organism evidence="2 3">
    <name type="scientific">Luteolibacter soli</name>
    <dbReference type="NCBI Taxonomy" id="3135280"/>
    <lineage>
        <taxon>Bacteria</taxon>
        <taxon>Pseudomonadati</taxon>
        <taxon>Verrucomicrobiota</taxon>
        <taxon>Verrucomicrobiia</taxon>
        <taxon>Verrucomicrobiales</taxon>
        <taxon>Verrucomicrobiaceae</taxon>
        <taxon>Luteolibacter</taxon>
    </lineage>
</organism>
<accession>A0ABU9AVN3</accession>
<evidence type="ECO:0000313" key="3">
    <source>
        <dbReference type="Proteomes" id="UP001371305"/>
    </source>
</evidence>
<feature type="region of interest" description="Disordered" evidence="1">
    <location>
        <begin position="1"/>
        <end position="51"/>
    </location>
</feature>
<name>A0ABU9AVN3_9BACT</name>
<keyword evidence="3" id="KW-1185">Reference proteome</keyword>
<dbReference type="Proteomes" id="UP001371305">
    <property type="component" value="Unassembled WGS sequence"/>
</dbReference>
<comment type="caution">
    <text evidence="2">The sequence shown here is derived from an EMBL/GenBank/DDBJ whole genome shotgun (WGS) entry which is preliminary data.</text>
</comment>